<evidence type="ECO:0000313" key="5">
    <source>
        <dbReference type="EMBL" id="COX14476.1"/>
    </source>
</evidence>
<evidence type="ECO:0000313" key="9">
    <source>
        <dbReference type="Proteomes" id="UP000044938"/>
    </source>
</evidence>
<reference evidence="4" key="3">
    <citation type="submission" date="2015-03" db="EMBL/GenBank/DDBJ databases">
        <authorList>
            <person name="Murphy D."/>
        </authorList>
    </citation>
    <scope>NUCLEOTIDE SEQUENCE [LARGE SCALE GENOMIC DNA]</scope>
    <source>
        <strain evidence="4">K00500041</strain>
    </source>
</reference>
<dbReference type="EMBL" id="CSBK01000241">
    <property type="protein sequence ID" value="COX14476.1"/>
    <property type="molecule type" value="Genomic_DNA"/>
</dbReference>
<evidence type="ECO:0000313" key="8">
    <source>
        <dbReference type="Proteomes" id="UP000039021"/>
    </source>
</evidence>
<dbReference type="Proteomes" id="UP000039021">
    <property type="component" value="Unassembled WGS sequence"/>
</dbReference>
<organism evidence="4 7">
    <name type="scientific">Mycobacterium tuberculosis</name>
    <dbReference type="NCBI Taxonomy" id="1773"/>
    <lineage>
        <taxon>Bacteria</taxon>
        <taxon>Bacillati</taxon>
        <taxon>Actinomycetota</taxon>
        <taxon>Actinomycetes</taxon>
        <taxon>Mycobacteriales</taxon>
        <taxon>Mycobacteriaceae</taxon>
        <taxon>Mycobacterium</taxon>
        <taxon>Mycobacterium tuberculosis complex</taxon>
    </lineage>
</organism>
<evidence type="ECO:0000313" key="6">
    <source>
        <dbReference type="EMBL" id="COX27008.1"/>
    </source>
</evidence>
<evidence type="ECO:0000256" key="1">
    <source>
        <dbReference type="SAM" id="MobiDB-lite"/>
    </source>
</evidence>
<sequence length="116" mass="12561">MRRPNQGVGRTDKVRACGALVGEPQGGELARHGHRNTDPLRSETTDHDGQLGRTAFDALIGPVVQPQRPVGGQVQLRGAGMRDRRTKHAGFFGTFAHRALSRTPLCLASSMFARCC</sequence>
<evidence type="ECO:0000313" key="7">
    <source>
        <dbReference type="Proteomes" id="UP000038802"/>
    </source>
</evidence>
<accession>A0A0U0T7F4</accession>
<dbReference type="EMBL" id="CFOE01000892">
    <property type="protein sequence ID" value="CFE46614.1"/>
    <property type="molecule type" value="Genomic_DNA"/>
</dbReference>
<evidence type="ECO:0000313" key="11">
    <source>
        <dbReference type="Proteomes" id="UP000048289"/>
    </source>
</evidence>
<dbReference type="EMBL" id="CSAJ01000832">
    <property type="protein sequence ID" value="COX27008.1"/>
    <property type="molecule type" value="Genomic_DNA"/>
</dbReference>
<dbReference type="AlphaFoldDB" id="A0A0U0T7F4"/>
<protein>
    <submittedName>
        <fullName evidence="4">Uncharacterized protein</fullName>
    </submittedName>
</protein>
<dbReference type="Proteomes" id="UP000038802">
    <property type="component" value="Unassembled WGS sequence"/>
</dbReference>
<gene>
    <name evidence="3" type="ORF">ERS007679_02137</name>
    <name evidence="2" type="ORF">ERS007681_04124</name>
    <name evidence="4" type="ORF">ERS007703_04678</name>
    <name evidence="6" type="ORF">ERS007720_04197</name>
    <name evidence="5" type="ORF">ERS007739_00761</name>
</gene>
<evidence type="ECO:0000313" key="10">
    <source>
        <dbReference type="Proteomes" id="UP000045842"/>
    </source>
</evidence>
<evidence type="ECO:0000313" key="4">
    <source>
        <dbReference type="EMBL" id="COX04865.1"/>
    </source>
</evidence>
<reference evidence="7 8" key="1">
    <citation type="submission" date="2015-03" db="EMBL/GenBank/DDBJ databases">
        <authorList>
            <consortium name="Pathogen Informatics"/>
        </authorList>
    </citation>
    <scope>NUCLEOTIDE SEQUENCE [LARGE SCALE GENOMIC DNA]</scope>
    <source>
        <strain evidence="3 10">G09801536</strain>
        <strain evidence="2 11">G09901357</strain>
        <strain evidence="7">K00500041</strain>
        <strain evidence="6 9">M09401471</strain>
        <strain evidence="8">N09902308</strain>
    </source>
</reference>
<proteinExistence type="predicted"/>
<dbReference type="EMBL" id="CSAE01000889">
    <property type="protein sequence ID" value="COX04865.1"/>
    <property type="molecule type" value="Genomic_DNA"/>
</dbReference>
<reference evidence="5" key="2">
    <citation type="submission" date="2015-03" db="EMBL/GenBank/DDBJ databases">
        <authorList>
            <consortium name="Pathogen Informatics"/>
            <person name="Murphy D."/>
        </authorList>
    </citation>
    <scope>NUCLEOTIDE SEQUENCE</scope>
    <source>
        <strain evidence="5">N09902308</strain>
    </source>
</reference>
<dbReference type="Proteomes" id="UP000044938">
    <property type="component" value="Unassembled WGS sequence"/>
</dbReference>
<name>A0A0U0T7F4_MYCTX</name>
<evidence type="ECO:0000313" key="2">
    <source>
        <dbReference type="EMBL" id="CFE46614.1"/>
    </source>
</evidence>
<evidence type="ECO:0000313" key="3">
    <source>
        <dbReference type="EMBL" id="COV59774.1"/>
    </source>
</evidence>
<dbReference type="Proteomes" id="UP000045842">
    <property type="component" value="Unassembled WGS sequence"/>
</dbReference>
<feature type="region of interest" description="Disordered" evidence="1">
    <location>
        <begin position="22"/>
        <end position="49"/>
    </location>
</feature>
<dbReference type="EMBL" id="CSAD01000273">
    <property type="protein sequence ID" value="COV59774.1"/>
    <property type="molecule type" value="Genomic_DNA"/>
</dbReference>
<feature type="compositionally biased region" description="Basic and acidic residues" evidence="1">
    <location>
        <begin position="29"/>
        <end position="49"/>
    </location>
</feature>
<dbReference type="Proteomes" id="UP000048289">
    <property type="component" value="Unassembled WGS sequence"/>
</dbReference>